<reference evidence="3" key="1">
    <citation type="submission" date="2016-05" db="EMBL/GenBank/DDBJ databases">
        <authorList>
            <person name="Naeem Raeece"/>
        </authorList>
    </citation>
    <scope>NUCLEOTIDE SEQUENCE [LARGE SCALE GENOMIC DNA]</scope>
</reference>
<proteinExistence type="predicted"/>
<sequence>MVTQIDCSEEDYRKCLATLMSYNDRKEEGKGENVQNENVYVEKNCPNVSKGCSVQRRGATNFSSKKKSPKVITQTWNSTYRHFFFFFFFYSSPVLHPTNANGNTANRHRFLYCSSSFSLSIYLSFFLLSFLLYCFIHRIATILLLRPFDNYADFVAKLLFSTKLKRRLSILLKKRALA</sequence>
<dbReference type="AlphaFoldDB" id="A0A1A8Z2B8"/>
<organism evidence="2 3">
    <name type="scientific">Plasmodium ovale wallikeri</name>
    <dbReference type="NCBI Taxonomy" id="864142"/>
    <lineage>
        <taxon>Eukaryota</taxon>
        <taxon>Sar</taxon>
        <taxon>Alveolata</taxon>
        <taxon>Apicomplexa</taxon>
        <taxon>Aconoidasida</taxon>
        <taxon>Haemosporida</taxon>
        <taxon>Plasmodiidae</taxon>
        <taxon>Plasmodium</taxon>
        <taxon>Plasmodium (Plasmodium)</taxon>
    </lineage>
</organism>
<gene>
    <name evidence="2" type="ORF">POVWA2_034970</name>
</gene>
<keyword evidence="1" id="KW-0812">Transmembrane</keyword>
<protein>
    <submittedName>
        <fullName evidence="2">Uncharacterized protein</fullName>
    </submittedName>
</protein>
<name>A0A1A8Z2B8_PLAOA</name>
<feature type="transmembrane region" description="Helical" evidence="1">
    <location>
        <begin position="79"/>
        <end position="96"/>
    </location>
</feature>
<dbReference type="EMBL" id="FLRE01000133">
    <property type="protein sequence ID" value="SBT38058.1"/>
    <property type="molecule type" value="Genomic_DNA"/>
</dbReference>
<feature type="transmembrane region" description="Helical" evidence="1">
    <location>
        <begin position="116"/>
        <end position="136"/>
    </location>
</feature>
<accession>A0A1A8Z2B8</accession>
<evidence type="ECO:0000256" key="1">
    <source>
        <dbReference type="SAM" id="Phobius"/>
    </source>
</evidence>
<dbReference type="Proteomes" id="UP000078550">
    <property type="component" value="Unassembled WGS sequence"/>
</dbReference>
<evidence type="ECO:0000313" key="2">
    <source>
        <dbReference type="EMBL" id="SBT38058.1"/>
    </source>
</evidence>
<keyword evidence="1" id="KW-0472">Membrane</keyword>
<evidence type="ECO:0000313" key="3">
    <source>
        <dbReference type="Proteomes" id="UP000078550"/>
    </source>
</evidence>
<keyword evidence="1" id="KW-1133">Transmembrane helix</keyword>